<keyword evidence="4" id="KW-1185">Reference proteome</keyword>
<dbReference type="EMBL" id="JABFJV010000007">
    <property type="protein sequence ID" value="NOK32026.1"/>
    <property type="molecule type" value="Genomic_DNA"/>
</dbReference>
<evidence type="ECO:0000313" key="3">
    <source>
        <dbReference type="EMBL" id="NOK32026.1"/>
    </source>
</evidence>
<evidence type="ECO:0000259" key="2">
    <source>
        <dbReference type="PROSITE" id="PS50104"/>
    </source>
</evidence>
<organism evidence="3 4">
    <name type="scientific">Corallococcus exercitus</name>
    <dbReference type="NCBI Taxonomy" id="2316736"/>
    <lineage>
        <taxon>Bacteria</taxon>
        <taxon>Pseudomonadati</taxon>
        <taxon>Myxococcota</taxon>
        <taxon>Myxococcia</taxon>
        <taxon>Myxococcales</taxon>
        <taxon>Cystobacterineae</taxon>
        <taxon>Myxococcaceae</taxon>
        <taxon>Corallococcus</taxon>
    </lineage>
</organism>
<dbReference type="GO" id="GO:0007165">
    <property type="term" value="P:signal transduction"/>
    <property type="evidence" value="ECO:0007669"/>
    <property type="project" value="InterPro"/>
</dbReference>
<protein>
    <submittedName>
        <fullName evidence="3">Toll/interleukin-1 receptor domain-containing protein</fullName>
    </submittedName>
</protein>
<keyword evidence="3" id="KW-0675">Receptor</keyword>
<gene>
    <name evidence="3" type="ORF">HMI49_02255</name>
</gene>
<dbReference type="Gene3D" id="3.40.50.10140">
    <property type="entry name" value="Toll/interleukin-1 receptor homology (TIR) domain"/>
    <property type="match status" value="1"/>
</dbReference>
<sequence length="324" mass="36293">MKDFFISYTGTDKAWAEWMAWALEEAGFSVEFQAWDFRPGSNFVLKMHQAVQQCQRILLVLTEAFARSDFASTEWAAVFADDPAGLQHKVVPVRVEPCSPSGLLKAITFIDLVGIDEGEARQGLLDGLNVQRAKPATPPPFPGRASPRNVSSHPSFPGTARQQASASAPYLPRLPRKTTDLEVQRFTKDSFGIIQRRFTQWLEDLRQSDARFETEFQKVDETKFISQVYVDGELRCQAKIWLTRDLGRKPQVAYYADRGLNISQDSTYNDVLAAEDSPEGLHLKALMHVGAMRPTGGRPLNPSRMTAEESAEYLWQCFLGSLGG</sequence>
<proteinExistence type="predicted"/>
<name>A0A7Y4KE53_9BACT</name>
<dbReference type="Proteomes" id="UP000563426">
    <property type="component" value="Unassembled WGS sequence"/>
</dbReference>
<dbReference type="Pfam" id="PF13676">
    <property type="entry name" value="TIR_2"/>
    <property type="match status" value="1"/>
</dbReference>
<dbReference type="SUPFAM" id="SSF52200">
    <property type="entry name" value="Toll/Interleukin receptor TIR domain"/>
    <property type="match status" value="1"/>
</dbReference>
<feature type="region of interest" description="Disordered" evidence="1">
    <location>
        <begin position="131"/>
        <end position="169"/>
    </location>
</feature>
<reference evidence="3 4" key="1">
    <citation type="submission" date="2020-05" db="EMBL/GenBank/DDBJ databases">
        <authorList>
            <person name="Whitworth D."/>
        </authorList>
    </citation>
    <scope>NUCLEOTIDE SEQUENCE [LARGE SCALE GENOMIC DNA]</scope>
    <source>
        <strain evidence="3 4">AB043B</strain>
    </source>
</reference>
<feature type="compositionally biased region" description="Polar residues" evidence="1">
    <location>
        <begin position="148"/>
        <end position="166"/>
    </location>
</feature>
<comment type="caution">
    <text evidence="3">The sequence shown here is derived from an EMBL/GenBank/DDBJ whole genome shotgun (WGS) entry which is preliminary data.</text>
</comment>
<dbReference type="InterPro" id="IPR000157">
    <property type="entry name" value="TIR_dom"/>
</dbReference>
<accession>A0A7Y4KE53</accession>
<evidence type="ECO:0000256" key="1">
    <source>
        <dbReference type="SAM" id="MobiDB-lite"/>
    </source>
</evidence>
<feature type="domain" description="TIR" evidence="2">
    <location>
        <begin position="1"/>
        <end position="134"/>
    </location>
</feature>
<dbReference type="AlphaFoldDB" id="A0A7Y4KE53"/>
<dbReference type="SMART" id="SM00255">
    <property type="entry name" value="TIR"/>
    <property type="match status" value="1"/>
</dbReference>
<dbReference type="RefSeq" id="WP_171432847.1">
    <property type="nucleotide sequence ID" value="NZ_JABFJV010000007.1"/>
</dbReference>
<evidence type="ECO:0000313" key="4">
    <source>
        <dbReference type="Proteomes" id="UP000563426"/>
    </source>
</evidence>
<dbReference type="InterPro" id="IPR035897">
    <property type="entry name" value="Toll_tir_struct_dom_sf"/>
</dbReference>
<dbReference type="PROSITE" id="PS50104">
    <property type="entry name" value="TIR"/>
    <property type="match status" value="1"/>
</dbReference>